<comment type="cofactor">
    <cofactor evidence="1 11">
        <name>[4Fe-4S] cluster</name>
        <dbReference type="ChEBI" id="CHEBI:49883"/>
    </cofactor>
</comment>
<evidence type="ECO:0000313" key="13">
    <source>
        <dbReference type="EMBL" id="QHQ61789.1"/>
    </source>
</evidence>
<comment type="catalytic activity">
    <reaction evidence="10 11">
        <text>L-serine = pyruvate + NH4(+)</text>
        <dbReference type="Rhea" id="RHEA:19169"/>
        <dbReference type="ChEBI" id="CHEBI:15361"/>
        <dbReference type="ChEBI" id="CHEBI:28938"/>
        <dbReference type="ChEBI" id="CHEBI:33384"/>
        <dbReference type="EC" id="4.3.1.17"/>
    </reaction>
</comment>
<dbReference type="RefSeq" id="WP_161838614.1">
    <property type="nucleotide sequence ID" value="NZ_CP048000.1"/>
</dbReference>
<dbReference type="InterPro" id="IPR004642">
    <property type="entry name" value="Ser_deHydtase_asu"/>
</dbReference>
<dbReference type="GO" id="GO:0003941">
    <property type="term" value="F:L-serine ammonia-lyase activity"/>
    <property type="evidence" value="ECO:0007669"/>
    <property type="project" value="UniProtKB-UniRule"/>
</dbReference>
<keyword evidence="7 11" id="KW-0408">Iron</keyword>
<keyword evidence="5 11" id="KW-0004">4Fe-4S</keyword>
<organism evidence="13 14">
    <name type="scientific">Anaerocolumna sedimenticola</name>
    <dbReference type="NCBI Taxonomy" id="2696063"/>
    <lineage>
        <taxon>Bacteria</taxon>
        <taxon>Bacillati</taxon>
        <taxon>Bacillota</taxon>
        <taxon>Clostridia</taxon>
        <taxon>Lachnospirales</taxon>
        <taxon>Lachnospiraceae</taxon>
        <taxon>Anaerocolumna</taxon>
    </lineage>
</organism>
<dbReference type="Proteomes" id="UP000464314">
    <property type="component" value="Chromosome"/>
</dbReference>
<accession>A0A6P1TNL8</accession>
<evidence type="ECO:0000313" key="14">
    <source>
        <dbReference type="Proteomes" id="UP000464314"/>
    </source>
</evidence>
<evidence type="ECO:0000256" key="9">
    <source>
        <dbReference type="ARBA" id="ARBA00023239"/>
    </source>
</evidence>
<evidence type="ECO:0000256" key="7">
    <source>
        <dbReference type="ARBA" id="ARBA00023004"/>
    </source>
</evidence>
<keyword evidence="6 11" id="KW-0479">Metal-binding</keyword>
<dbReference type="PANTHER" id="PTHR30182">
    <property type="entry name" value="L-SERINE DEHYDRATASE"/>
    <property type="match status" value="1"/>
</dbReference>
<evidence type="ECO:0000256" key="2">
    <source>
        <dbReference type="ARBA" id="ARBA00004742"/>
    </source>
</evidence>
<gene>
    <name evidence="13" type="primary">sdaAA</name>
    <name evidence="13" type="ORF">Ana3638_14220</name>
</gene>
<dbReference type="KEGG" id="anr:Ana3638_14220"/>
<evidence type="ECO:0000256" key="4">
    <source>
        <dbReference type="ARBA" id="ARBA00022432"/>
    </source>
</evidence>
<proteinExistence type="inferred from homology"/>
<dbReference type="Pfam" id="PF03313">
    <property type="entry name" value="SDH_alpha"/>
    <property type="match status" value="1"/>
</dbReference>
<dbReference type="GO" id="GO:0046872">
    <property type="term" value="F:metal ion binding"/>
    <property type="evidence" value="ECO:0007669"/>
    <property type="project" value="UniProtKB-KW"/>
</dbReference>
<sequence length="290" mass="30172">MNFRTGQALIKLCDENNIAISEAMILRETNYLENNREEVIKKMEHAWSIMKNSAKEALKGDIVSMGGLIGGEAMRINSRRMEGNSPVCGSLMSKAITYAMGVLEVNSSMGLIVAAPTAGSSGVIPGAFLAIQEEMNLTDEVIIKALFNAGAIGYLIAYNATVAGAEGGCQAEVGSASAMAASAITEIMGGTPRQCLHAATSAIANLLGLICDPIGGLVEAPCQQRNAMGVSNALVCSEIALSSIKNIIPFDEAVTVMYNVGRSIPHELRETALGGLAAAPSACGACRKCK</sequence>
<dbReference type="PANTHER" id="PTHR30182:SF1">
    <property type="entry name" value="L-SERINE DEHYDRATASE 1"/>
    <property type="match status" value="1"/>
</dbReference>
<comment type="pathway">
    <text evidence="2">Carbohydrate biosynthesis; gluconeogenesis.</text>
</comment>
<evidence type="ECO:0000256" key="8">
    <source>
        <dbReference type="ARBA" id="ARBA00023014"/>
    </source>
</evidence>
<dbReference type="NCBIfam" id="TIGR00718">
    <property type="entry name" value="sda_alpha"/>
    <property type="match status" value="1"/>
</dbReference>
<dbReference type="EMBL" id="CP048000">
    <property type="protein sequence ID" value="QHQ61789.1"/>
    <property type="molecule type" value="Genomic_DNA"/>
</dbReference>
<dbReference type="InterPro" id="IPR051318">
    <property type="entry name" value="Fe-S_L-Ser"/>
</dbReference>
<evidence type="ECO:0000259" key="12">
    <source>
        <dbReference type="Pfam" id="PF03313"/>
    </source>
</evidence>
<evidence type="ECO:0000256" key="10">
    <source>
        <dbReference type="ARBA" id="ARBA00049406"/>
    </source>
</evidence>
<keyword evidence="4 11" id="KW-0312">Gluconeogenesis</keyword>
<reference evidence="13 14" key="1">
    <citation type="submission" date="2020-01" db="EMBL/GenBank/DDBJ databases">
        <title>Genome analysis of Anaerocolumna sp. CBA3638.</title>
        <authorList>
            <person name="Kim J."/>
            <person name="Roh S.W."/>
        </authorList>
    </citation>
    <scope>NUCLEOTIDE SEQUENCE [LARGE SCALE GENOMIC DNA]</scope>
    <source>
        <strain evidence="13 14">CBA3638</strain>
    </source>
</reference>
<dbReference type="GO" id="GO:0006094">
    <property type="term" value="P:gluconeogenesis"/>
    <property type="evidence" value="ECO:0007669"/>
    <property type="project" value="UniProtKB-KW"/>
</dbReference>
<comment type="similarity">
    <text evidence="3 11">Belongs to the iron-sulfur dependent L-serine dehydratase family.</text>
</comment>
<dbReference type="InterPro" id="IPR005130">
    <property type="entry name" value="Ser_deHydtase-like_asu"/>
</dbReference>
<feature type="domain" description="Serine dehydratase-like alpha subunit" evidence="12">
    <location>
        <begin position="15"/>
        <end position="277"/>
    </location>
</feature>
<evidence type="ECO:0000256" key="1">
    <source>
        <dbReference type="ARBA" id="ARBA00001966"/>
    </source>
</evidence>
<protein>
    <recommendedName>
        <fullName evidence="11">L-serine dehydratase</fullName>
        <ecNumber evidence="11">4.3.1.17</ecNumber>
    </recommendedName>
</protein>
<evidence type="ECO:0000256" key="5">
    <source>
        <dbReference type="ARBA" id="ARBA00022485"/>
    </source>
</evidence>
<dbReference type="AlphaFoldDB" id="A0A6P1TNL8"/>
<keyword evidence="8 11" id="KW-0411">Iron-sulfur</keyword>
<evidence type="ECO:0000256" key="6">
    <source>
        <dbReference type="ARBA" id="ARBA00022723"/>
    </source>
</evidence>
<name>A0A6P1TNL8_9FIRM</name>
<dbReference type="GO" id="GO:0051539">
    <property type="term" value="F:4 iron, 4 sulfur cluster binding"/>
    <property type="evidence" value="ECO:0007669"/>
    <property type="project" value="UniProtKB-UniRule"/>
</dbReference>
<keyword evidence="9 11" id="KW-0456">Lyase</keyword>
<evidence type="ECO:0000256" key="11">
    <source>
        <dbReference type="RuleBase" id="RU366059"/>
    </source>
</evidence>
<keyword evidence="14" id="KW-1185">Reference proteome</keyword>
<dbReference type="EC" id="4.3.1.17" evidence="11"/>
<evidence type="ECO:0000256" key="3">
    <source>
        <dbReference type="ARBA" id="ARBA00008636"/>
    </source>
</evidence>